<dbReference type="InterPro" id="IPR036388">
    <property type="entry name" value="WH-like_DNA-bd_sf"/>
</dbReference>
<dbReference type="InterPro" id="IPR051677">
    <property type="entry name" value="AfsR-DnrI-RedD_regulator"/>
</dbReference>
<feature type="region of interest" description="Disordered" evidence="1">
    <location>
        <begin position="107"/>
        <end position="128"/>
    </location>
</feature>
<dbReference type="Pfam" id="PF03704">
    <property type="entry name" value="BTAD"/>
    <property type="match status" value="1"/>
</dbReference>
<dbReference type="RefSeq" id="WP_227570045.1">
    <property type="nucleotide sequence ID" value="NZ_CP101988.1"/>
</dbReference>
<evidence type="ECO:0000313" key="4">
    <source>
        <dbReference type="Proteomes" id="UP001316189"/>
    </source>
</evidence>
<name>A0ABY5KZ09_9CELL</name>
<reference evidence="3 4" key="1">
    <citation type="submission" date="2022-07" db="EMBL/GenBank/DDBJ databases">
        <title>Novel species in genus cellulomonas.</title>
        <authorList>
            <person name="Ye L."/>
        </authorList>
    </citation>
    <scope>NUCLEOTIDE SEQUENCE [LARGE SCALE GENOMIC DNA]</scope>
    <source>
        <strain evidence="4">zg-Y338</strain>
    </source>
</reference>
<protein>
    <recommendedName>
        <fullName evidence="2">Bacterial transcriptional activator domain-containing protein</fullName>
    </recommendedName>
</protein>
<sequence>MASHRVSLLGGFRLIVDGREVDTPATTQRMVAALALRGRSSRGRLAGMLWAGAAEARALASLRTAIWRANQLAPGLIGAAHDCVVLGPDVDVDVTRMVELAHTVMAGPSSGARASGEQRPARSGPVDEPVPYIEGDLLPGWDDAWLAGDRERLRQLRLHVLEARAVQLARCGRFGLALEAALSAVRADPLRESAHRTVIRIHLAEGNVAEAMQAYAECAGVLRRRVGVAPSLQTRQLVAALAGRRPSVTMGT</sequence>
<dbReference type="SUPFAM" id="SSF48452">
    <property type="entry name" value="TPR-like"/>
    <property type="match status" value="1"/>
</dbReference>
<dbReference type="PANTHER" id="PTHR35807">
    <property type="entry name" value="TRANSCRIPTIONAL REGULATOR REDD-RELATED"/>
    <property type="match status" value="1"/>
</dbReference>
<dbReference type="EMBL" id="CP101988">
    <property type="protein sequence ID" value="UUI75073.1"/>
    <property type="molecule type" value="Genomic_DNA"/>
</dbReference>
<evidence type="ECO:0000313" key="3">
    <source>
        <dbReference type="EMBL" id="UUI75073.1"/>
    </source>
</evidence>
<dbReference type="InterPro" id="IPR005158">
    <property type="entry name" value="BTAD"/>
</dbReference>
<keyword evidence="4" id="KW-1185">Reference proteome</keyword>
<accession>A0ABY5KZ09</accession>
<evidence type="ECO:0000256" key="1">
    <source>
        <dbReference type="SAM" id="MobiDB-lite"/>
    </source>
</evidence>
<dbReference type="Gene3D" id="1.25.40.10">
    <property type="entry name" value="Tetratricopeptide repeat domain"/>
    <property type="match status" value="1"/>
</dbReference>
<dbReference type="SMART" id="SM01043">
    <property type="entry name" value="BTAD"/>
    <property type="match status" value="1"/>
</dbReference>
<evidence type="ECO:0000259" key="2">
    <source>
        <dbReference type="SMART" id="SM01043"/>
    </source>
</evidence>
<dbReference type="Proteomes" id="UP001316189">
    <property type="component" value="Chromosome"/>
</dbReference>
<gene>
    <name evidence="3" type="ORF">NP064_15055</name>
</gene>
<dbReference type="Gene3D" id="1.10.10.10">
    <property type="entry name" value="Winged helix-like DNA-binding domain superfamily/Winged helix DNA-binding domain"/>
    <property type="match status" value="1"/>
</dbReference>
<proteinExistence type="predicted"/>
<organism evidence="3 4">
    <name type="scientific">Cellulomonas chengniuliangii</name>
    <dbReference type="NCBI Taxonomy" id="2968084"/>
    <lineage>
        <taxon>Bacteria</taxon>
        <taxon>Bacillati</taxon>
        <taxon>Actinomycetota</taxon>
        <taxon>Actinomycetes</taxon>
        <taxon>Micrococcales</taxon>
        <taxon>Cellulomonadaceae</taxon>
        <taxon>Cellulomonas</taxon>
    </lineage>
</organism>
<feature type="domain" description="Bacterial transcriptional activator" evidence="2">
    <location>
        <begin position="92"/>
        <end position="242"/>
    </location>
</feature>
<dbReference type="InterPro" id="IPR011990">
    <property type="entry name" value="TPR-like_helical_dom_sf"/>
</dbReference>